<accession>T0QNF5</accession>
<dbReference type="InterPro" id="IPR011009">
    <property type="entry name" value="Kinase-like_dom_sf"/>
</dbReference>
<dbReference type="GO" id="GO:0004674">
    <property type="term" value="F:protein serine/threonine kinase activity"/>
    <property type="evidence" value="ECO:0007669"/>
    <property type="project" value="UniProtKB-KW"/>
</dbReference>
<dbReference type="PANTHER" id="PTHR48007">
    <property type="entry name" value="LEUCINE-RICH REPEAT RECEPTOR-LIKE PROTEIN KINASE PXC1"/>
    <property type="match status" value="1"/>
</dbReference>
<dbReference type="InterPro" id="IPR001245">
    <property type="entry name" value="Ser-Thr/Tyr_kinase_cat_dom"/>
</dbReference>
<keyword evidence="2" id="KW-0812">Transmembrane</keyword>
<dbReference type="Gene3D" id="1.10.510.10">
    <property type="entry name" value="Transferase(Phosphotransferase) domain 1"/>
    <property type="match status" value="1"/>
</dbReference>
<keyword evidence="2" id="KW-1133">Transmembrane helix</keyword>
<dbReference type="RefSeq" id="XP_008610357.1">
    <property type="nucleotide sequence ID" value="XM_008612135.1"/>
</dbReference>
<keyword evidence="5" id="KW-1185">Reference proteome</keyword>
<sequence length="599" mass="64145">MNNGDDSTTGAAATTPSSCYMDINLHLAWYYSPGALRVEDIEPVEVCGTSLSAFTTAVKPVTNVTFHLVNPGTSLSSIFLPRFTAKLLKAPIANVIFDGVSTGFKAASLVQPTTMTIMNTATFGPISVSLSAFESVPALTFLNVDPRLSIIDGAGRNLSALSITADCSTRLNVNNVPTTPTNCLTTAPPPTLAPTKKPTDSNDAKAPQPSASMVVPSGASDAGASTGLIVGLVLAGVVVLGLVLVYFWLRRKRTQQASKDPEFSSYYSEPPATPEAPALSAVVVEPPSSSDIEAPRKPTLLLKLKARPELAPYWLESLEGVAITPVYGQTFTCKLGSSTVALTGLSYADATHDDRAKFVAAFREIADLSCDAITRVIGISLTKFQMRLAIATEYMDELSVRSVLQKQTVELPRSTRLQMCDDVTQGVWYLQTQTPRGYAGVVDPLRVLVNSAHRCKLDAAALMAPTYVFKKYPGPSLGLGLAPYAAPEVLRRDANLDRRAADMYALGVLCAEILTRTRPFDALYAAEGFLGGDMRLLRAATDGTSMPAPFEVATLEAHTSVEGVALLRRCWNVRPSQRPSIDEVAEYFARDFDDSSVTL</sequence>
<dbReference type="eggNOG" id="KOG1023">
    <property type="taxonomic scope" value="Eukaryota"/>
</dbReference>
<dbReference type="AlphaFoldDB" id="T0QNF5"/>
<dbReference type="STRING" id="1156394.T0QNF5"/>
<evidence type="ECO:0000313" key="4">
    <source>
        <dbReference type="EMBL" id="EQC36251.1"/>
    </source>
</evidence>
<keyword evidence="2" id="KW-0472">Membrane</keyword>
<dbReference type="InterPro" id="IPR046959">
    <property type="entry name" value="PRK1-6/SRF4-like"/>
</dbReference>
<proteinExistence type="predicted"/>
<feature type="domain" description="Protein kinase" evidence="3">
    <location>
        <begin position="316"/>
        <end position="588"/>
    </location>
</feature>
<organism evidence="4 5">
    <name type="scientific">Saprolegnia diclina (strain VS20)</name>
    <dbReference type="NCBI Taxonomy" id="1156394"/>
    <lineage>
        <taxon>Eukaryota</taxon>
        <taxon>Sar</taxon>
        <taxon>Stramenopiles</taxon>
        <taxon>Oomycota</taxon>
        <taxon>Saprolegniomycetes</taxon>
        <taxon>Saprolegniales</taxon>
        <taxon>Saprolegniaceae</taxon>
        <taxon>Saprolegnia</taxon>
    </lineage>
</organism>
<dbReference type="VEuPathDB" id="FungiDB:SDRG_06356"/>
<dbReference type="GeneID" id="19947083"/>
<keyword evidence="4" id="KW-0723">Serine/threonine-protein kinase</keyword>
<feature type="transmembrane region" description="Helical" evidence="2">
    <location>
        <begin position="228"/>
        <end position="249"/>
    </location>
</feature>
<evidence type="ECO:0000256" key="2">
    <source>
        <dbReference type="SAM" id="Phobius"/>
    </source>
</evidence>
<gene>
    <name evidence="4" type="ORF">SDRG_06356</name>
</gene>
<reference evidence="4 5" key="1">
    <citation type="submission" date="2012-04" db="EMBL/GenBank/DDBJ databases">
        <title>The Genome Sequence of Saprolegnia declina VS20.</title>
        <authorList>
            <consortium name="The Broad Institute Genome Sequencing Platform"/>
            <person name="Russ C."/>
            <person name="Nusbaum C."/>
            <person name="Tyler B."/>
            <person name="van West P."/>
            <person name="Dieguez-Uribeondo J."/>
            <person name="de Bruijn I."/>
            <person name="Tripathy S."/>
            <person name="Jiang R."/>
            <person name="Young S.K."/>
            <person name="Zeng Q."/>
            <person name="Gargeya S."/>
            <person name="Fitzgerald M."/>
            <person name="Haas B."/>
            <person name="Abouelleil A."/>
            <person name="Alvarado L."/>
            <person name="Arachchi H.M."/>
            <person name="Berlin A."/>
            <person name="Chapman S.B."/>
            <person name="Goldberg J."/>
            <person name="Griggs A."/>
            <person name="Gujja S."/>
            <person name="Hansen M."/>
            <person name="Howarth C."/>
            <person name="Imamovic A."/>
            <person name="Larimer J."/>
            <person name="McCowen C."/>
            <person name="Montmayeur A."/>
            <person name="Murphy C."/>
            <person name="Neiman D."/>
            <person name="Pearson M."/>
            <person name="Priest M."/>
            <person name="Roberts A."/>
            <person name="Saif S."/>
            <person name="Shea T."/>
            <person name="Sisk P."/>
            <person name="Sykes S."/>
            <person name="Wortman J."/>
            <person name="Nusbaum C."/>
            <person name="Birren B."/>
        </authorList>
    </citation>
    <scope>NUCLEOTIDE SEQUENCE [LARGE SCALE GENOMIC DNA]</scope>
    <source>
        <strain evidence="4 5">VS20</strain>
    </source>
</reference>
<dbReference type="SUPFAM" id="SSF56112">
    <property type="entry name" value="Protein kinase-like (PK-like)"/>
    <property type="match status" value="1"/>
</dbReference>
<evidence type="ECO:0000259" key="3">
    <source>
        <dbReference type="PROSITE" id="PS50011"/>
    </source>
</evidence>
<name>T0QNF5_SAPDV</name>
<dbReference type="Pfam" id="PF07714">
    <property type="entry name" value="PK_Tyr_Ser-Thr"/>
    <property type="match status" value="1"/>
</dbReference>
<dbReference type="OrthoDB" id="76319at2759"/>
<protein>
    <submittedName>
        <fullName evidence="4">Serine/threonine protein kinase</fullName>
    </submittedName>
</protein>
<dbReference type="PROSITE" id="PS50011">
    <property type="entry name" value="PROTEIN_KINASE_DOM"/>
    <property type="match status" value="1"/>
</dbReference>
<dbReference type="EMBL" id="JH767148">
    <property type="protein sequence ID" value="EQC36251.1"/>
    <property type="molecule type" value="Genomic_DNA"/>
</dbReference>
<feature type="region of interest" description="Disordered" evidence="1">
    <location>
        <begin position="182"/>
        <end position="214"/>
    </location>
</feature>
<dbReference type="InParanoid" id="T0QNF5"/>
<dbReference type="PANTHER" id="PTHR48007:SF4">
    <property type="entry name" value="LEUCINE-RICH REPEAT RECEPTOR-LIKE PROTEIN KINASE PXC1"/>
    <property type="match status" value="1"/>
</dbReference>
<keyword evidence="4" id="KW-0418">Kinase</keyword>
<dbReference type="Proteomes" id="UP000030762">
    <property type="component" value="Unassembled WGS sequence"/>
</dbReference>
<dbReference type="GO" id="GO:0005524">
    <property type="term" value="F:ATP binding"/>
    <property type="evidence" value="ECO:0007669"/>
    <property type="project" value="InterPro"/>
</dbReference>
<evidence type="ECO:0000256" key="1">
    <source>
        <dbReference type="SAM" id="MobiDB-lite"/>
    </source>
</evidence>
<dbReference type="InterPro" id="IPR000719">
    <property type="entry name" value="Prot_kinase_dom"/>
</dbReference>
<dbReference type="OMA" id="IATEYMD"/>
<evidence type="ECO:0000313" key="5">
    <source>
        <dbReference type="Proteomes" id="UP000030762"/>
    </source>
</evidence>
<keyword evidence="4" id="KW-0808">Transferase</keyword>